<dbReference type="Gene3D" id="2.60.120.200">
    <property type="match status" value="1"/>
</dbReference>
<feature type="active site" description="Proton donor" evidence="4">
    <location>
        <position position="185"/>
    </location>
</feature>
<evidence type="ECO:0000256" key="5">
    <source>
        <dbReference type="PIRSR" id="PIRSR606710-2"/>
    </source>
</evidence>
<evidence type="ECO:0000256" key="1">
    <source>
        <dbReference type="ARBA" id="ARBA00009865"/>
    </source>
</evidence>
<feature type="site" description="Important for catalytic activity, responsible for pKa modulation of the active site Glu and correct orientation of both the proton donor and substrate" evidence="5">
    <location>
        <position position="127"/>
    </location>
</feature>
<evidence type="ECO:0000313" key="9">
    <source>
        <dbReference type="Proteomes" id="UP000254253"/>
    </source>
</evidence>
<dbReference type="EMBL" id="UFRN01000002">
    <property type="protein sequence ID" value="SUT96152.1"/>
    <property type="molecule type" value="Genomic_DNA"/>
</dbReference>
<evidence type="ECO:0000256" key="4">
    <source>
        <dbReference type="PIRSR" id="PIRSR606710-1"/>
    </source>
</evidence>
<dbReference type="InterPro" id="IPR041542">
    <property type="entry name" value="GH43_C2"/>
</dbReference>
<dbReference type="GO" id="GO:0005975">
    <property type="term" value="P:carbohydrate metabolic process"/>
    <property type="evidence" value="ECO:0007669"/>
    <property type="project" value="InterPro"/>
</dbReference>
<dbReference type="EC" id="3.2.1.37" evidence="8"/>
<gene>
    <name evidence="8" type="primary">xynB</name>
    <name evidence="8" type="ORF">NCTC4191_02122</name>
</gene>
<feature type="active site" description="Proton acceptor" evidence="4">
    <location>
        <position position="14"/>
    </location>
</feature>
<dbReference type="Pfam" id="PF17851">
    <property type="entry name" value="GH43_C2"/>
    <property type="match status" value="1"/>
</dbReference>
<proteinExistence type="inferred from homology"/>
<evidence type="ECO:0000256" key="2">
    <source>
        <dbReference type="ARBA" id="ARBA00022801"/>
    </source>
</evidence>
<dbReference type="Proteomes" id="UP000254253">
    <property type="component" value="Unassembled WGS sequence"/>
</dbReference>
<protein>
    <submittedName>
        <fullName evidence="8">Beta-1,4-xylosidase</fullName>
        <ecNumber evidence="8">3.2.1.37</ecNumber>
    </submittedName>
</protein>
<dbReference type="InterPro" id="IPR006710">
    <property type="entry name" value="Glyco_hydro_43"/>
</dbReference>
<keyword evidence="3 6" id="KW-0326">Glycosidase</keyword>
<evidence type="ECO:0000256" key="3">
    <source>
        <dbReference type="ARBA" id="ARBA00023295"/>
    </source>
</evidence>
<dbReference type="InterPro" id="IPR013320">
    <property type="entry name" value="ConA-like_dom_sf"/>
</dbReference>
<dbReference type="CDD" id="cd09000">
    <property type="entry name" value="GH43_SXA-like"/>
    <property type="match status" value="1"/>
</dbReference>
<accession>A0A380U494</accession>
<evidence type="ECO:0000256" key="6">
    <source>
        <dbReference type="RuleBase" id="RU361187"/>
    </source>
</evidence>
<evidence type="ECO:0000259" key="7">
    <source>
        <dbReference type="Pfam" id="PF17851"/>
    </source>
</evidence>
<sequence length="538" mass="62166">MNIENPILAGFNPDPSLCRKGDDYYIAVSTFEWFPGVRIFHSKDLKNWRFAASPLDTLEKLNMIGDADSGGIWAPALSYHDGLFWLLYTDVKAVGVPWKNGKNFLVTAENIEGPWSDPIHMDNGGFDPFLFHENDKKYFVYRAWGPAHHSDPHSRIVLKEYDHKTQTLSEEFNYLYNGTDFRYTEGPQIFKRNGYYYLITSEGGTTYEHRVTVCRSKSLLGPYEESPLNPLITTWDDPLNPLQKAGHSSFIQTENGDWFIAYLMARPLRMDKPILAQNGRGFCSLGRETSLDRIEWVDDWPKVVGNNHPKLQIPVPQELVEHKWEDDINGSFVDNFDKSTLSYHWQTLRIPFAQIGSVTDRKGALRLYGRDSLISTFEQSTVGTRWRHHKFQVTVKMTFNPSHFQQSAGMSCYYNTTHFTYLNLSREIDSNKKILSIHEVDKGNLSTSYYLDNHIEVPEDIQAIWLRVNVDNLYYQYGYSFDGINFITLPEKFLSIKLSDDYVAGRGFFTGAFVCLHCEDISQGKNFADFEHFSYQVM</sequence>
<reference evidence="8 9" key="1">
    <citation type="submission" date="2018-06" db="EMBL/GenBank/DDBJ databases">
        <authorList>
            <consortium name="Pathogen Informatics"/>
            <person name="Doyle S."/>
        </authorList>
    </citation>
    <scope>NUCLEOTIDE SEQUENCE [LARGE SCALE GENOMIC DNA]</scope>
    <source>
        <strain evidence="8 9">NCTC4191</strain>
    </source>
</reference>
<dbReference type="SUPFAM" id="SSF75005">
    <property type="entry name" value="Arabinanase/levansucrase/invertase"/>
    <property type="match status" value="1"/>
</dbReference>
<name>A0A380U494_ACTLI</name>
<dbReference type="InterPro" id="IPR051795">
    <property type="entry name" value="Glycosyl_Hydrlase_43"/>
</dbReference>
<dbReference type="SUPFAM" id="SSF49899">
    <property type="entry name" value="Concanavalin A-like lectins/glucanases"/>
    <property type="match status" value="1"/>
</dbReference>
<organism evidence="8 9">
    <name type="scientific">Actinobacillus lignieresii</name>
    <dbReference type="NCBI Taxonomy" id="720"/>
    <lineage>
        <taxon>Bacteria</taxon>
        <taxon>Pseudomonadati</taxon>
        <taxon>Pseudomonadota</taxon>
        <taxon>Gammaproteobacteria</taxon>
        <taxon>Pasteurellales</taxon>
        <taxon>Pasteurellaceae</taxon>
        <taxon>Actinobacillus</taxon>
    </lineage>
</organism>
<dbReference type="AlphaFoldDB" id="A0A380U494"/>
<keyword evidence="9" id="KW-1185">Reference proteome</keyword>
<dbReference type="Gene3D" id="2.115.10.20">
    <property type="entry name" value="Glycosyl hydrolase domain, family 43"/>
    <property type="match status" value="1"/>
</dbReference>
<feature type="domain" description="Beta-xylosidase C-terminal Concanavalin A-like" evidence="7">
    <location>
        <begin position="334"/>
        <end position="536"/>
    </location>
</feature>
<evidence type="ECO:0000313" key="8">
    <source>
        <dbReference type="EMBL" id="SUT96152.1"/>
    </source>
</evidence>
<dbReference type="Pfam" id="PF04616">
    <property type="entry name" value="Glyco_hydro_43"/>
    <property type="match status" value="1"/>
</dbReference>
<comment type="similarity">
    <text evidence="1 6">Belongs to the glycosyl hydrolase 43 family.</text>
</comment>
<dbReference type="PANTHER" id="PTHR42812:SF12">
    <property type="entry name" value="BETA-XYLOSIDASE-RELATED"/>
    <property type="match status" value="1"/>
</dbReference>
<dbReference type="GO" id="GO:0009044">
    <property type="term" value="F:xylan 1,4-beta-xylosidase activity"/>
    <property type="evidence" value="ECO:0007669"/>
    <property type="project" value="UniProtKB-EC"/>
</dbReference>
<dbReference type="PANTHER" id="PTHR42812">
    <property type="entry name" value="BETA-XYLOSIDASE"/>
    <property type="match status" value="1"/>
</dbReference>
<keyword evidence="2 6" id="KW-0378">Hydrolase</keyword>
<dbReference type="InterPro" id="IPR023296">
    <property type="entry name" value="Glyco_hydro_beta-prop_sf"/>
</dbReference>